<protein>
    <recommendedName>
        <fullName evidence="1">Sulfatase-modifying factor enzyme-like domain-containing protein</fullName>
    </recommendedName>
</protein>
<accession>A0A918WGP4</accession>
<keyword evidence="3" id="KW-1185">Reference proteome</keyword>
<dbReference type="Pfam" id="PF03781">
    <property type="entry name" value="FGE-sulfatase"/>
    <property type="match status" value="1"/>
</dbReference>
<dbReference type="EMBL" id="BMXI01000005">
    <property type="protein sequence ID" value="GHC49732.1"/>
    <property type="molecule type" value="Genomic_DNA"/>
</dbReference>
<gene>
    <name evidence="2" type="ORF">GCM10007100_14570</name>
</gene>
<dbReference type="InterPro" id="IPR016187">
    <property type="entry name" value="CTDL_fold"/>
</dbReference>
<dbReference type="InterPro" id="IPR051043">
    <property type="entry name" value="Sulfatase_Mod_Factor_Kinase"/>
</dbReference>
<sequence>MKLPFIALTLALASHSPAQEPTLLSSWTNSLGIKLVPIPAGEFQMGSPPSEEGRGKDEDQVTVTISKPFLMMESEVTQAQWEKIMGTTIQEQIDSKVGPIGRGAKLVAKASALGPSQPMSFVNWSDANAFCLKLTKLEKESGTLPPDLSYQLPTEAQWEYACRAGTTTVFHFGNTLSAEQANFYGKKPYGIEKEGLYREKTTPVKSFSANPWGLYDMHGNLYEWCADWYADQASGGLDPRGPDTGDGRIIRGGTWNRVANSCRSAYRYSSGPESRSYNIGFRIILQKS</sequence>
<feature type="domain" description="Sulfatase-modifying factor enzyme-like" evidence="1">
    <location>
        <begin position="35"/>
        <end position="284"/>
    </location>
</feature>
<evidence type="ECO:0000313" key="2">
    <source>
        <dbReference type="EMBL" id="GHC49732.1"/>
    </source>
</evidence>
<reference evidence="2" key="1">
    <citation type="journal article" date="2014" name="Int. J. Syst. Evol. Microbiol.">
        <title>Complete genome sequence of Corynebacterium casei LMG S-19264T (=DSM 44701T), isolated from a smear-ripened cheese.</title>
        <authorList>
            <consortium name="US DOE Joint Genome Institute (JGI-PGF)"/>
            <person name="Walter F."/>
            <person name="Albersmeier A."/>
            <person name="Kalinowski J."/>
            <person name="Ruckert C."/>
        </authorList>
    </citation>
    <scope>NUCLEOTIDE SEQUENCE</scope>
    <source>
        <strain evidence="2">KCTC 12988</strain>
    </source>
</reference>
<dbReference type="PANTHER" id="PTHR23150:SF19">
    <property type="entry name" value="FORMYLGLYCINE-GENERATING ENZYME"/>
    <property type="match status" value="1"/>
</dbReference>
<dbReference type="PANTHER" id="PTHR23150">
    <property type="entry name" value="SULFATASE MODIFYING FACTOR 1, 2"/>
    <property type="match status" value="1"/>
</dbReference>
<name>A0A918WGP4_9BACT</name>
<dbReference type="AlphaFoldDB" id="A0A918WGP4"/>
<dbReference type="InterPro" id="IPR042095">
    <property type="entry name" value="SUMF_sf"/>
</dbReference>
<comment type="caution">
    <text evidence="2">The sequence shown here is derived from an EMBL/GenBank/DDBJ whole genome shotgun (WGS) entry which is preliminary data.</text>
</comment>
<dbReference type="Gene3D" id="3.90.1580.10">
    <property type="entry name" value="paralog of FGE (formylglycine-generating enzyme)"/>
    <property type="match status" value="1"/>
</dbReference>
<evidence type="ECO:0000313" key="3">
    <source>
        <dbReference type="Proteomes" id="UP000644507"/>
    </source>
</evidence>
<proteinExistence type="predicted"/>
<dbReference type="Proteomes" id="UP000644507">
    <property type="component" value="Unassembled WGS sequence"/>
</dbReference>
<organism evidence="2 3">
    <name type="scientific">Roseibacillus persicicus</name>
    <dbReference type="NCBI Taxonomy" id="454148"/>
    <lineage>
        <taxon>Bacteria</taxon>
        <taxon>Pseudomonadati</taxon>
        <taxon>Verrucomicrobiota</taxon>
        <taxon>Verrucomicrobiia</taxon>
        <taxon>Verrucomicrobiales</taxon>
        <taxon>Verrucomicrobiaceae</taxon>
        <taxon>Roseibacillus</taxon>
    </lineage>
</organism>
<dbReference type="SUPFAM" id="SSF56436">
    <property type="entry name" value="C-type lectin-like"/>
    <property type="match status" value="1"/>
</dbReference>
<evidence type="ECO:0000259" key="1">
    <source>
        <dbReference type="Pfam" id="PF03781"/>
    </source>
</evidence>
<reference evidence="2" key="2">
    <citation type="submission" date="2020-09" db="EMBL/GenBank/DDBJ databases">
        <authorList>
            <person name="Sun Q."/>
            <person name="Kim S."/>
        </authorList>
    </citation>
    <scope>NUCLEOTIDE SEQUENCE</scope>
    <source>
        <strain evidence="2">KCTC 12988</strain>
    </source>
</reference>
<dbReference type="GO" id="GO:0120147">
    <property type="term" value="F:formylglycine-generating oxidase activity"/>
    <property type="evidence" value="ECO:0007669"/>
    <property type="project" value="TreeGrafter"/>
</dbReference>
<dbReference type="InterPro" id="IPR005532">
    <property type="entry name" value="SUMF_dom"/>
</dbReference>
<dbReference type="RefSeq" id="WP_189569030.1">
    <property type="nucleotide sequence ID" value="NZ_BMXI01000005.1"/>
</dbReference>